<evidence type="ECO:0000256" key="1">
    <source>
        <dbReference type="ARBA" id="ARBA00009437"/>
    </source>
</evidence>
<keyword evidence="3" id="KW-0238">DNA-binding</keyword>
<dbReference type="InterPro" id="IPR036390">
    <property type="entry name" value="WH_DNA-bd_sf"/>
</dbReference>
<gene>
    <name evidence="6" type="ORF">G5B36_23330</name>
</gene>
<dbReference type="InterPro" id="IPR005119">
    <property type="entry name" value="LysR_subst-bd"/>
</dbReference>
<sequence length="314" mass="35435">MNTTRFEYLLALERTGTMTGVAKAYFISPSAVSQCLKNEEAQLGHPLFRSENHRMVPTEAGQIYLNGARKILEIREATMDRLNIIPQKHHSIRLAVAPMLYEKTASVIIPELNALLPGADFELMRAASMVSAAYLLNDLADFALLCSQPLNHTLLSEDILGQDQLLLIVPKAYLRRQLTGPPTIEDCGPLPFILLKNGSYTRGIENEILAKHHISLNRIYEVDDHIMARNFLEEGRGATFLPSSMIPSHAEQHFFILPLHPPKPFHFILAYPNYKKPDKDKRDVPGIIKKAWGKIDFDFYDKFHKSIPSQSPPG</sequence>
<evidence type="ECO:0000256" key="3">
    <source>
        <dbReference type="ARBA" id="ARBA00023125"/>
    </source>
</evidence>
<dbReference type="Proteomes" id="UP000669239">
    <property type="component" value="Unassembled WGS sequence"/>
</dbReference>
<name>A0ABX2HQ57_9FIRM</name>
<dbReference type="Pfam" id="PF00126">
    <property type="entry name" value="HTH_1"/>
    <property type="match status" value="1"/>
</dbReference>
<dbReference type="CDD" id="cd05466">
    <property type="entry name" value="PBP2_LTTR_substrate"/>
    <property type="match status" value="1"/>
</dbReference>
<evidence type="ECO:0000256" key="4">
    <source>
        <dbReference type="ARBA" id="ARBA00023163"/>
    </source>
</evidence>
<evidence type="ECO:0000256" key="2">
    <source>
        <dbReference type="ARBA" id="ARBA00023015"/>
    </source>
</evidence>
<accession>A0ABX2HQ57</accession>
<dbReference type="InterPro" id="IPR036388">
    <property type="entry name" value="WH-like_DNA-bd_sf"/>
</dbReference>
<proteinExistence type="inferred from homology"/>
<dbReference type="PROSITE" id="PS50931">
    <property type="entry name" value="HTH_LYSR"/>
    <property type="match status" value="1"/>
</dbReference>
<organism evidence="6 7">
    <name type="scientific">Enterocloster aldenensis</name>
    <dbReference type="NCBI Taxonomy" id="358742"/>
    <lineage>
        <taxon>Bacteria</taxon>
        <taxon>Bacillati</taxon>
        <taxon>Bacillota</taxon>
        <taxon>Clostridia</taxon>
        <taxon>Lachnospirales</taxon>
        <taxon>Lachnospiraceae</taxon>
        <taxon>Enterocloster</taxon>
    </lineage>
</organism>
<keyword evidence="7" id="KW-1185">Reference proteome</keyword>
<evidence type="ECO:0000313" key="7">
    <source>
        <dbReference type="Proteomes" id="UP000669239"/>
    </source>
</evidence>
<evidence type="ECO:0000259" key="5">
    <source>
        <dbReference type="PROSITE" id="PS50931"/>
    </source>
</evidence>
<reference evidence="6 7" key="1">
    <citation type="journal article" date="2020" name="Cell Host Microbe">
        <title>Functional and Genomic Variation between Human-Derived Isolates of Lachnospiraceae Reveals Inter- and Intra-Species Diversity.</title>
        <authorList>
            <person name="Sorbara M.T."/>
            <person name="Littmann E.R."/>
            <person name="Fontana E."/>
            <person name="Moody T.U."/>
            <person name="Kohout C.E."/>
            <person name="Gjonbalaj M."/>
            <person name="Eaton V."/>
            <person name="Seok R."/>
            <person name="Leiner I.M."/>
            <person name="Pamer E.G."/>
        </authorList>
    </citation>
    <scope>NUCLEOTIDE SEQUENCE [LARGE SCALE GENOMIC DNA]</scope>
    <source>
        <strain evidence="6 7">MSK.1.17</strain>
    </source>
</reference>
<dbReference type="Gene3D" id="3.40.190.290">
    <property type="match status" value="1"/>
</dbReference>
<dbReference type="Pfam" id="PF03466">
    <property type="entry name" value="LysR_substrate"/>
    <property type="match status" value="1"/>
</dbReference>
<dbReference type="Gene3D" id="1.10.10.10">
    <property type="entry name" value="Winged helix-like DNA-binding domain superfamily/Winged helix DNA-binding domain"/>
    <property type="match status" value="1"/>
</dbReference>
<dbReference type="SUPFAM" id="SSF53850">
    <property type="entry name" value="Periplasmic binding protein-like II"/>
    <property type="match status" value="1"/>
</dbReference>
<comment type="caution">
    <text evidence="6">The sequence shown here is derived from an EMBL/GenBank/DDBJ whole genome shotgun (WGS) entry which is preliminary data.</text>
</comment>
<feature type="domain" description="HTH lysR-type" evidence="5">
    <location>
        <begin position="1"/>
        <end position="58"/>
    </location>
</feature>
<dbReference type="RefSeq" id="WP_165642926.1">
    <property type="nucleotide sequence ID" value="NZ_JAAITT010000044.1"/>
</dbReference>
<dbReference type="PANTHER" id="PTHR30126">
    <property type="entry name" value="HTH-TYPE TRANSCRIPTIONAL REGULATOR"/>
    <property type="match status" value="1"/>
</dbReference>
<protein>
    <submittedName>
        <fullName evidence="6">LysR family transcriptional regulator</fullName>
    </submittedName>
</protein>
<dbReference type="EMBL" id="JAAITT010000044">
    <property type="protein sequence ID" value="NSJ51614.1"/>
    <property type="molecule type" value="Genomic_DNA"/>
</dbReference>
<dbReference type="InterPro" id="IPR000847">
    <property type="entry name" value="LysR_HTH_N"/>
</dbReference>
<keyword evidence="2" id="KW-0805">Transcription regulation</keyword>
<keyword evidence="4" id="KW-0804">Transcription</keyword>
<evidence type="ECO:0000313" key="6">
    <source>
        <dbReference type="EMBL" id="NSJ51614.1"/>
    </source>
</evidence>
<comment type="similarity">
    <text evidence="1">Belongs to the LysR transcriptional regulatory family.</text>
</comment>
<dbReference type="SUPFAM" id="SSF46785">
    <property type="entry name" value="Winged helix' DNA-binding domain"/>
    <property type="match status" value="1"/>
</dbReference>